<keyword evidence="4" id="KW-1185">Reference proteome</keyword>
<evidence type="ECO:0000259" key="2">
    <source>
        <dbReference type="Pfam" id="PF13116"/>
    </source>
</evidence>
<dbReference type="InterPro" id="IPR011836">
    <property type="entry name" value="YhdP"/>
</dbReference>
<dbReference type="PANTHER" id="PTHR38690:SF1">
    <property type="entry name" value="PROTEASE"/>
    <property type="match status" value="1"/>
</dbReference>
<dbReference type="STRING" id="119000.SAMN05661010_02044"/>
<evidence type="ECO:0000313" key="4">
    <source>
        <dbReference type="Proteomes" id="UP000198654"/>
    </source>
</evidence>
<feature type="domain" description="YhdP central" evidence="2">
    <location>
        <begin position="1"/>
        <end position="1307"/>
    </location>
</feature>
<feature type="region of interest" description="Disordered" evidence="1">
    <location>
        <begin position="571"/>
        <end position="597"/>
    </location>
</feature>
<organism evidence="3 4">
    <name type="scientific">Modicisalibacter muralis</name>
    <dbReference type="NCBI Taxonomy" id="119000"/>
    <lineage>
        <taxon>Bacteria</taxon>
        <taxon>Pseudomonadati</taxon>
        <taxon>Pseudomonadota</taxon>
        <taxon>Gammaproteobacteria</taxon>
        <taxon>Oceanospirillales</taxon>
        <taxon>Halomonadaceae</taxon>
        <taxon>Modicisalibacter</taxon>
    </lineage>
</organism>
<sequence length="1313" mass="141385">MSPFRIVLRWALTLLAIGLTLLALLLGGLRLAASQADILRDDLSAMLARQFNATLRVEAIESGIRGLDPVLAIDGLHLTGQAGIDSVPLLDVEQVDLRLDASASLRAWFPIFSRARVSHATLHLYQKSDGGWHWPQPAELPPELVPESRFNLKRLDFWIGVLLRQRAVVDDLRLVLHGVDGSVTLVAPRLLMVGAPERARIEGQVFVEGVDERALQAVLEVVPGSGGADDFNARLQASINLDSLARLSRLLTEQSPVRVTGLSGEAEVWGNWQAGQLADARARLAIGEMTLTSDAGPLVLNDIGAKGQWLRDEQGAWRAWVNELALHSEAIPTSPLPQRLYLEGDAQGWQARSTSIELGVVTAWAQQLPLPESLSRTLGTLAPQGLISGLAVGRQHGQWLAKAALQDVAVSPWQGIPGGGPLDGWVEAQGREGHVRFVGRPGMQLAFPELYAAPMALDWASGKVSWALDGGSDAFSVTGERLKAVWRGARVDGDFHYASTNSHSSDVASTGDSASGDSGKLELNLDMRDVDAIDTPLMEWLPVDILDAELREWLAGGIAGRVPHGTLHLEQTLDDDDDTDESDNTGQPASKTDTDEFDGELRLALDVEDGKLTYDPEWPALENVSGRLELVNETLHATVDHAETLGLVSEGTRVALEDERLSVTGPVQGPTQGLFRFLAEAPIEGMDAFARWRSEGRVIGELALDVPMENPEALEVDVQASVDAPSLTFSEIDLTLGNVNGALHYRHAKNTDFLTGELGARAFEGPLLARFDVGGEGIAFEGRALARGLLQWAGMAQLDGLLSGYFPYSAQLDLKGEEPHLSVESDLQGLAILLPPPFGKRLDEGVALHVEATPGQRLTVDLADRLRLRWRSLGPAPGQGQGQIWLERWPASAQWPGDQGWNVIWRTPRLYLGRWQSALAALGETPSDDAPASVASGPVAQPGTALPSLRRIVIDTGCLHFDERCLGSLEASASPLADGWRLDLAGTLMQGQASYRPNQTTPLSIDLTRLNLDTLMPQPTQMPELSEAIATAPEPKPLPGWLDKVPSGDITIDTILRQGRRLGPLSASWQASPQRLRVAPLSLTLGEVTAAGELVWEASGPEASLTRSRLALTGGDLGSALKALGQPVAIRSARTQVESQLAWPGAPWQFALERSRGSIEVALEDGRFVTLDSPSARLIGLLNVDNLLRRLRLDFSDVTGEGTAFDSVRGSATLYGGRLQTRGPVEIDGPSTQFTLEGGVDLAARRLDMLLGITVPVSQNLPLAAVLVGAPYVGGALFLADKIFGGWLDKVTRIHYRVQGPWTSPQITLENAE</sequence>
<evidence type="ECO:0000313" key="3">
    <source>
        <dbReference type="EMBL" id="SDL59955.1"/>
    </source>
</evidence>
<dbReference type="Pfam" id="PF13116">
    <property type="entry name" value="YhdP"/>
    <property type="match status" value="1"/>
</dbReference>
<reference evidence="3 4" key="1">
    <citation type="submission" date="2016-10" db="EMBL/GenBank/DDBJ databases">
        <authorList>
            <person name="de Groot N.N."/>
        </authorList>
    </citation>
    <scope>NUCLEOTIDE SEQUENCE [LARGE SCALE GENOMIC DNA]</scope>
    <source>
        <strain evidence="3 4">DSM 14789</strain>
    </source>
</reference>
<dbReference type="OrthoDB" id="9762238at2"/>
<proteinExistence type="predicted"/>
<dbReference type="EMBL" id="FNGI01000005">
    <property type="protein sequence ID" value="SDL59955.1"/>
    <property type="molecule type" value="Genomic_DNA"/>
</dbReference>
<accession>A0A1G9LEM0</accession>
<dbReference type="RefSeq" id="WP_089728182.1">
    <property type="nucleotide sequence ID" value="NZ_FNGI01000005.1"/>
</dbReference>
<dbReference type="NCBIfam" id="TIGR02099">
    <property type="entry name" value="YhdP family protein"/>
    <property type="match status" value="1"/>
</dbReference>
<dbReference type="Proteomes" id="UP000198654">
    <property type="component" value="Unassembled WGS sequence"/>
</dbReference>
<evidence type="ECO:0000256" key="1">
    <source>
        <dbReference type="SAM" id="MobiDB-lite"/>
    </source>
</evidence>
<dbReference type="PANTHER" id="PTHR38690">
    <property type="entry name" value="PROTEASE-RELATED"/>
    <property type="match status" value="1"/>
</dbReference>
<feature type="compositionally biased region" description="Acidic residues" evidence="1">
    <location>
        <begin position="572"/>
        <end position="583"/>
    </location>
</feature>
<protein>
    <submittedName>
        <fullName evidence="3">TIGR02099 family protein</fullName>
    </submittedName>
</protein>
<dbReference type="InterPro" id="IPR025263">
    <property type="entry name" value="YhdP_central"/>
</dbReference>
<name>A0A1G9LEM0_9GAMM</name>
<gene>
    <name evidence="3" type="ORF">SAMN05661010_02044</name>
</gene>